<evidence type="ECO:0000256" key="1">
    <source>
        <dbReference type="SAM" id="MobiDB-lite"/>
    </source>
</evidence>
<dbReference type="EMBL" id="JAWDGP010004004">
    <property type="protein sequence ID" value="KAK3768881.1"/>
    <property type="molecule type" value="Genomic_DNA"/>
</dbReference>
<feature type="region of interest" description="Disordered" evidence="1">
    <location>
        <begin position="176"/>
        <end position="201"/>
    </location>
</feature>
<feature type="compositionally biased region" description="Pro residues" evidence="1">
    <location>
        <begin position="183"/>
        <end position="193"/>
    </location>
</feature>
<dbReference type="Proteomes" id="UP001283361">
    <property type="component" value="Unassembled WGS sequence"/>
</dbReference>
<organism evidence="2 3">
    <name type="scientific">Elysia crispata</name>
    <name type="common">lettuce slug</name>
    <dbReference type="NCBI Taxonomy" id="231223"/>
    <lineage>
        <taxon>Eukaryota</taxon>
        <taxon>Metazoa</taxon>
        <taxon>Spiralia</taxon>
        <taxon>Lophotrochozoa</taxon>
        <taxon>Mollusca</taxon>
        <taxon>Gastropoda</taxon>
        <taxon>Heterobranchia</taxon>
        <taxon>Euthyneura</taxon>
        <taxon>Panpulmonata</taxon>
        <taxon>Sacoglossa</taxon>
        <taxon>Placobranchoidea</taxon>
        <taxon>Plakobranchidae</taxon>
        <taxon>Elysia</taxon>
    </lineage>
</organism>
<evidence type="ECO:0000313" key="2">
    <source>
        <dbReference type="EMBL" id="KAK3768881.1"/>
    </source>
</evidence>
<sequence length="216" mass="24052">MVLVFRFCTPREYLALYEAARGNEFSKYHGYAYDGVWVVAKALDCLLDDVNVSSEDFRGPLVGKVLIETAFLGVTKSSTNHALHPTACPKIPRKSNLLCALYFGYSKVCLCKERLAQTPLQRPYDGPFRVVNKSDKYFTLEIKGRPETVSIARLKTAYVTPLTIEENKEVLISPKSILTDNPKPTPVTPPALSPPKDGHIKTTRAGTISRVPSRFC</sequence>
<gene>
    <name evidence="2" type="ORF">RRG08_039004</name>
</gene>
<accession>A0AAE0ZHI7</accession>
<name>A0AAE0ZHI7_9GAST</name>
<reference evidence="2" key="1">
    <citation type="journal article" date="2023" name="G3 (Bethesda)">
        <title>A reference genome for the long-term kleptoplast-retaining sea slug Elysia crispata morphotype clarki.</title>
        <authorList>
            <person name="Eastman K.E."/>
            <person name="Pendleton A.L."/>
            <person name="Shaikh M.A."/>
            <person name="Suttiyut T."/>
            <person name="Ogas R."/>
            <person name="Tomko P."/>
            <person name="Gavelis G."/>
            <person name="Widhalm J.R."/>
            <person name="Wisecaver J.H."/>
        </authorList>
    </citation>
    <scope>NUCLEOTIDE SEQUENCE</scope>
    <source>
        <strain evidence="2">ECLA1</strain>
    </source>
</reference>
<comment type="caution">
    <text evidence="2">The sequence shown here is derived from an EMBL/GenBank/DDBJ whole genome shotgun (WGS) entry which is preliminary data.</text>
</comment>
<protein>
    <submittedName>
        <fullName evidence="2">Uncharacterized protein</fullName>
    </submittedName>
</protein>
<dbReference type="AlphaFoldDB" id="A0AAE0ZHI7"/>
<keyword evidence="3" id="KW-1185">Reference proteome</keyword>
<evidence type="ECO:0000313" key="3">
    <source>
        <dbReference type="Proteomes" id="UP001283361"/>
    </source>
</evidence>
<dbReference type="Gene3D" id="3.40.50.2300">
    <property type="match status" value="1"/>
</dbReference>
<proteinExistence type="predicted"/>